<feature type="region of interest" description="Disordered" evidence="1">
    <location>
        <begin position="971"/>
        <end position="1084"/>
    </location>
</feature>
<feature type="compositionally biased region" description="Basic and acidic residues" evidence="1">
    <location>
        <begin position="1007"/>
        <end position="1020"/>
    </location>
</feature>
<gene>
    <name evidence="4" type="ORF">FBF37_00050</name>
</gene>
<organism evidence="4 5">
    <name type="scientific">Candidatus Nanosynbacter featherlites</name>
    <dbReference type="NCBI Taxonomy" id="2572088"/>
    <lineage>
        <taxon>Bacteria</taxon>
        <taxon>Candidatus Saccharimonadota</taxon>
        <taxon>Candidatus Saccharimonadia</taxon>
        <taxon>Candidatus Nanosynbacterales</taxon>
        <taxon>Candidatus Nanosynbacteraceae</taxon>
        <taxon>Candidatus Nanosynbacter</taxon>
    </lineage>
</organism>
<feature type="chain" id="PRO_5020626801" description="MFS transporter" evidence="3">
    <location>
        <begin position="30"/>
        <end position="1084"/>
    </location>
</feature>
<feature type="compositionally biased region" description="Basic and acidic residues" evidence="1">
    <location>
        <begin position="355"/>
        <end position="369"/>
    </location>
</feature>
<reference evidence="4 5" key="1">
    <citation type="submission" date="2019-04" db="EMBL/GenBank/DDBJ databases">
        <title>Saccharibacteria TM7 genomes.</title>
        <authorList>
            <person name="Bor B."/>
            <person name="He X."/>
            <person name="Chen T."/>
            <person name="Dewhirst F.E."/>
        </authorList>
    </citation>
    <scope>NUCLEOTIDE SEQUENCE [LARGE SCALE GENOMIC DNA]</scope>
    <source>
        <strain evidence="4 5">BB001</strain>
    </source>
</reference>
<evidence type="ECO:0000313" key="5">
    <source>
        <dbReference type="Proteomes" id="UP000310639"/>
    </source>
</evidence>
<feature type="compositionally biased region" description="Polar residues" evidence="1">
    <location>
        <begin position="971"/>
        <end position="999"/>
    </location>
</feature>
<keyword evidence="2" id="KW-0812">Transmembrane</keyword>
<keyword evidence="5" id="KW-1185">Reference proteome</keyword>
<keyword evidence="3" id="KW-0732">Signal</keyword>
<dbReference type="RefSeq" id="WP_138078288.1">
    <property type="nucleotide sequence ID" value="NZ_CP040004.1"/>
</dbReference>
<feature type="region of interest" description="Disordered" evidence="1">
    <location>
        <begin position="355"/>
        <end position="387"/>
    </location>
</feature>
<dbReference type="AlphaFoldDB" id="A0A4P9A296"/>
<feature type="transmembrane region" description="Helical" evidence="2">
    <location>
        <begin position="583"/>
        <end position="602"/>
    </location>
</feature>
<feature type="transmembrane region" description="Helical" evidence="2">
    <location>
        <begin position="442"/>
        <end position="464"/>
    </location>
</feature>
<evidence type="ECO:0000256" key="2">
    <source>
        <dbReference type="SAM" id="Phobius"/>
    </source>
</evidence>
<feature type="transmembrane region" description="Helical" evidence="2">
    <location>
        <begin position="555"/>
        <end position="577"/>
    </location>
</feature>
<feature type="transmembrane region" description="Helical" evidence="2">
    <location>
        <begin position="476"/>
        <end position="500"/>
    </location>
</feature>
<feature type="compositionally biased region" description="Polar residues" evidence="1">
    <location>
        <begin position="1023"/>
        <end position="1056"/>
    </location>
</feature>
<feature type="transmembrane region" description="Helical" evidence="2">
    <location>
        <begin position="651"/>
        <end position="669"/>
    </location>
</feature>
<dbReference type="Proteomes" id="UP000310639">
    <property type="component" value="Chromosome"/>
</dbReference>
<dbReference type="OrthoDB" id="9814279at2"/>
<feature type="transmembrane region" description="Helical" evidence="2">
    <location>
        <begin position="614"/>
        <end position="631"/>
    </location>
</feature>
<evidence type="ECO:0000256" key="1">
    <source>
        <dbReference type="SAM" id="MobiDB-lite"/>
    </source>
</evidence>
<evidence type="ECO:0008006" key="6">
    <source>
        <dbReference type="Google" id="ProtNLM"/>
    </source>
</evidence>
<accession>A0A4P9A296</accession>
<dbReference type="EMBL" id="CP040004">
    <property type="protein sequence ID" value="QCT41882.1"/>
    <property type="molecule type" value="Genomic_DNA"/>
</dbReference>
<dbReference type="InterPro" id="IPR045782">
    <property type="entry name" value="TrbL_3"/>
</dbReference>
<sequence>MGKKRGLIVLSTLVVALISAVLLAPQAEAAKNLKLKQKVESTLLYANLMTRGTNDWTCMTDFEGMRYRNTTSTDSNWAPSNGDNEERANTFVGKNTKGGIKSYSGVDPITKQIGGDLSCASLLKAGIDIWEGSSKYADFYRHMGGKFFIDQTKAGWVFRNWERCKKYEWNSWGRFTQNVNDLRSVSKPNYFTSYTVYYSSSNLSPDENPPGGCAPKKGGAAIKERFKDGIKNATGSLPSIASGSAEQWYMYSKTFTSSASGCSASGDKSLKEIPKENPDSSGYYYYKIPFTSTSGKTADMIYKTSKGNEKVWLAATNNSEGTLVEVSCSDIGSWLQNNKSAFDKFAKYASEHKDEQKELSVEDSPEKSADATAQSTEGAGEEKEEKTCTSELTGIGWFICPVIDKLADFADSVWGMLEEYLVTSPLQAIGNTYDAWKTMRDLANVLLALVFILIIISQVSNVGISNYGIKKMLPRFIIAAVAVNISYFVIQVIVDAANILGSTLLGIITAPIQTMSYKDVGWGALLTAILASGGTAAGATIVGGAIAASVFGIGTLFMFVLMAIVPGVIGIVSGLLALVFRSAVIPVLAILAPLAFAAWILPNTQSVFDKWKKVFTGMVFLYPLAAVYYGGLKLLAFSALMNKNTEVIQQLMALALLFVGTFVILGMALKSNAIIGNLMGRASGLLNKASAPALNAGNKFAKRRASMKRSEFMARDFSKNPVRGRLQGGLRKLRQRSLDRETRASLAEQSEQQRYRAGLAEASGGELDKRLGFAAATTGGQEYIHKLSQEAAAKKLRFEYNSNAVEALRSDDKYVQAAAAEKLSQQGAWGTGQLRKYLEEGGKITSIEMGDALTNVKKYDAGVAAAGVAGFDAIGKGQQAYGVSRDELAQMTSKAFENLSVDNLSTQSAEALVNAYDKGGLANSRAAEVSDSSRYMGQANGKTAPVFEALGQKGEKGQTNLKAAIDTIKSNMASSPSVPPLQQNQAPQGVAQSTPSQAPSMAPDRQYAIKEQARGVEAPKPDSLSSGGQTQAPAPQVNVTVQVDRSSDPTSATSIPPSYIDQGGTSGTGRSQHRRNRPPTAFGR</sequence>
<feature type="signal peptide" evidence="3">
    <location>
        <begin position="1"/>
        <end position="29"/>
    </location>
</feature>
<feature type="transmembrane region" description="Helical" evidence="2">
    <location>
        <begin position="520"/>
        <end position="548"/>
    </location>
</feature>
<keyword evidence="2" id="KW-0472">Membrane</keyword>
<name>A0A4P9A296_9BACT</name>
<evidence type="ECO:0000313" key="4">
    <source>
        <dbReference type="EMBL" id="QCT41882.1"/>
    </source>
</evidence>
<keyword evidence="2" id="KW-1133">Transmembrane helix</keyword>
<protein>
    <recommendedName>
        <fullName evidence="6">MFS transporter</fullName>
    </recommendedName>
</protein>
<proteinExistence type="predicted"/>
<dbReference type="KEGG" id="nft:FBF37_00050"/>
<evidence type="ECO:0000256" key="3">
    <source>
        <dbReference type="SAM" id="SignalP"/>
    </source>
</evidence>
<dbReference type="Pfam" id="PF19590">
    <property type="entry name" value="TrbL_3"/>
    <property type="match status" value="1"/>
</dbReference>